<keyword evidence="4 6" id="KW-0028">Amino-acid biosynthesis</keyword>
<comment type="catalytic activity">
    <reaction evidence="4 6">
        <text>L-proline + NADP(+) = (S)-1-pyrroline-5-carboxylate + NADPH + 2 H(+)</text>
        <dbReference type="Rhea" id="RHEA:14109"/>
        <dbReference type="ChEBI" id="CHEBI:15378"/>
        <dbReference type="ChEBI" id="CHEBI:17388"/>
        <dbReference type="ChEBI" id="CHEBI:57783"/>
        <dbReference type="ChEBI" id="CHEBI:58349"/>
        <dbReference type="ChEBI" id="CHEBI:60039"/>
        <dbReference type="EC" id="1.5.1.2"/>
    </reaction>
</comment>
<dbReference type="InterPro" id="IPR008927">
    <property type="entry name" value="6-PGluconate_DH-like_C_sf"/>
</dbReference>
<dbReference type="InterPro" id="IPR029036">
    <property type="entry name" value="P5CR_dimer"/>
</dbReference>
<dbReference type="PROSITE" id="PS00521">
    <property type="entry name" value="P5CR"/>
    <property type="match status" value="1"/>
</dbReference>
<reference evidence="9" key="1">
    <citation type="submission" date="2021-02" db="EMBL/GenBank/DDBJ databases">
        <title>The CRISPR/cas machinery reduction and long-range gene transfer in the hot spring cyanobacterium Synechococcus.</title>
        <authorList>
            <person name="Dvorak P."/>
            <person name="Jahodarova E."/>
            <person name="Hasler P."/>
            <person name="Poulickova A."/>
        </authorList>
    </citation>
    <scope>NUCLEOTIDE SEQUENCE</scope>
    <source>
        <strain evidence="9">Rupite</strain>
    </source>
</reference>
<dbReference type="Proteomes" id="UP000830835">
    <property type="component" value="Unassembled WGS sequence"/>
</dbReference>
<dbReference type="Pfam" id="PF03807">
    <property type="entry name" value="F420_oxidored"/>
    <property type="match status" value="1"/>
</dbReference>
<dbReference type="NCBIfam" id="TIGR00112">
    <property type="entry name" value="proC"/>
    <property type="match status" value="1"/>
</dbReference>
<sequence length="267" mass="27839">MEQLFLSVIGGGAMGSALLRRWVDSGICPPNQIGLREPDSVRASALQKELGIRLLSDLTQAGESQIVFLAVKPQVFATVVAEMGQLTASELVISIMAGIPLQQLQQAFPRQGVVRTMPNTPALVGAGITAISYGTGITPTQMEQVEKLFRAVGEVVTVAENQMDAVTALSGSGPGYVAVMVEALIDGGVRVGLPRPIATQLALQTLSGTAALLQQEQLHPALLKDRVTSPGGTTIAGIDALEQAGVRGALMQAVQAAYERSCQLKGS</sequence>
<dbReference type="InterPro" id="IPR028939">
    <property type="entry name" value="P5C_Rdtase_cat_N"/>
</dbReference>
<evidence type="ECO:0000256" key="3">
    <source>
        <dbReference type="ARBA" id="ARBA00023002"/>
    </source>
</evidence>
<dbReference type="EMBL" id="JAFIRA010000017">
    <property type="protein sequence ID" value="MCJ2542925.1"/>
    <property type="molecule type" value="Genomic_DNA"/>
</dbReference>
<evidence type="ECO:0000259" key="8">
    <source>
        <dbReference type="Pfam" id="PF14748"/>
    </source>
</evidence>
<proteinExistence type="inferred from homology"/>
<keyword evidence="10" id="KW-1185">Reference proteome</keyword>
<evidence type="ECO:0000256" key="1">
    <source>
        <dbReference type="ARBA" id="ARBA00005525"/>
    </source>
</evidence>
<evidence type="ECO:0000256" key="6">
    <source>
        <dbReference type="RuleBase" id="RU003903"/>
    </source>
</evidence>
<comment type="caution">
    <text evidence="9">The sequence shown here is derived from an EMBL/GenBank/DDBJ whole genome shotgun (WGS) entry which is preliminary data.</text>
</comment>
<keyword evidence="3 4" id="KW-0560">Oxidoreductase</keyword>
<feature type="domain" description="Pyrroline-5-carboxylate reductase dimerisation" evidence="8">
    <location>
        <begin position="160"/>
        <end position="263"/>
    </location>
</feature>
<evidence type="ECO:0000256" key="5">
    <source>
        <dbReference type="NCBIfam" id="TIGR00112"/>
    </source>
</evidence>
<evidence type="ECO:0000259" key="7">
    <source>
        <dbReference type="Pfam" id="PF03807"/>
    </source>
</evidence>
<comment type="similarity">
    <text evidence="1 4 6">Belongs to the pyrroline-5-carboxylate reductase family.</text>
</comment>
<dbReference type="Pfam" id="PF14748">
    <property type="entry name" value="P5CR_dimer"/>
    <property type="match status" value="1"/>
</dbReference>
<comment type="subcellular location">
    <subcellularLocation>
        <location evidence="4">Cytoplasm</location>
    </subcellularLocation>
</comment>
<dbReference type="PANTHER" id="PTHR11645">
    <property type="entry name" value="PYRROLINE-5-CARBOXYLATE REDUCTASE"/>
    <property type="match status" value="1"/>
</dbReference>
<dbReference type="InterPro" id="IPR000304">
    <property type="entry name" value="Pyrroline-COOH_reductase"/>
</dbReference>
<dbReference type="InterPro" id="IPR036291">
    <property type="entry name" value="NAD(P)-bd_dom_sf"/>
</dbReference>
<dbReference type="SUPFAM" id="SSF48179">
    <property type="entry name" value="6-phosphogluconate dehydrogenase C-terminal domain-like"/>
    <property type="match status" value="1"/>
</dbReference>
<comment type="catalytic activity">
    <reaction evidence="4">
        <text>L-proline + NAD(+) = (S)-1-pyrroline-5-carboxylate + NADH + 2 H(+)</text>
        <dbReference type="Rhea" id="RHEA:14105"/>
        <dbReference type="ChEBI" id="CHEBI:15378"/>
        <dbReference type="ChEBI" id="CHEBI:17388"/>
        <dbReference type="ChEBI" id="CHEBI:57540"/>
        <dbReference type="ChEBI" id="CHEBI:57945"/>
        <dbReference type="ChEBI" id="CHEBI:60039"/>
        <dbReference type="EC" id="1.5.1.2"/>
    </reaction>
</comment>
<protein>
    <recommendedName>
        <fullName evidence="4 5">Pyrroline-5-carboxylate reductase</fullName>
        <shortName evidence="4">P5C reductase</shortName>
        <shortName evidence="4">P5CR</shortName>
        <ecNumber evidence="4 5">1.5.1.2</ecNumber>
    </recommendedName>
    <alternativeName>
        <fullName evidence="4">PCA reductase</fullName>
    </alternativeName>
</protein>
<dbReference type="Gene3D" id="1.10.3730.10">
    <property type="entry name" value="ProC C-terminal domain-like"/>
    <property type="match status" value="1"/>
</dbReference>
<evidence type="ECO:0000313" key="9">
    <source>
        <dbReference type="EMBL" id="MCJ2542925.1"/>
    </source>
</evidence>
<organism evidence="9 10">
    <name type="scientific">Thermostichus vulcanus str. 'Rupite'</name>
    <dbReference type="NCBI Taxonomy" id="2813851"/>
    <lineage>
        <taxon>Bacteria</taxon>
        <taxon>Bacillati</taxon>
        <taxon>Cyanobacteriota</taxon>
        <taxon>Cyanophyceae</taxon>
        <taxon>Thermostichales</taxon>
        <taxon>Thermostichaceae</taxon>
        <taxon>Thermostichus</taxon>
    </lineage>
</organism>
<dbReference type="Gene3D" id="3.40.50.720">
    <property type="entry name" value="NAD(P)-binding Rossmann-like Domain"/>
    <property type="match status" value="1"/>
</dbReference>
<dbReference type="InterPro" id="IPR053790">
    <property type="entry name" value="P5CR-like_CS"/>
</dbReference>
<keyword evidence="4 6" id="KW-0641">Proline biosynthesis</keyword>
<comment type="pathway">
    <text evidence="4 6">Amino-acid biosynthesis; L-proline biosynthesis; L-proline from L-glutamate 5-semialdehyde: step 1/1.</text>
</comment>
<dbReference type="PANTHER" id="PTHR11645:SF0">
    <property type="entry name" value="PYRROLINE-5-CARBOXYLATE REDUCTASE 3"/>
    <property type="match status" value="1"/>
</dbReference>
<evidence type="ECO:0000256" key="4">
    <source>
        <dbReference type="HAMAP-Rule" id="MF_01925"/>
    </source>
</evidence>
<evidence type="ECO:0000256" key="2">
    <source>
        <dbReference type="ARBA" id="ARBA00022857"/>
    </source>
</evidence>
<gene>
    <name evidence="4 9" type="primary">proC</name>
    <name evidence="9" type="ORF">JX360_08405</name>
</gene>
<dbReference type="RefSeq" id="WP_244350205.1">
    <property type="nucleotide sequence ID" value="NZ_JAFIRA010000017.1"/>
</dbReference>
<accession>A0ABT0CAW1</accession>
<feature type="domain" description="Pyrroline-5-carboxylate reductase catalytic N-terminal" evidence="7">
    <location>
        <begin position="8"/>
        <end position="98"/>
    </location>
</feature>
<keyword evidence="2 4" id="KW-0521">NADP</keyword>
<dbReference type="EC" id="1.5.1.2" evidence="4 5"/>
<dbReference type="PIRSF" id="PIRSF000193">
    <property type="entry name" value="Pyrrol-5-carb_rd"/>
    <property type="match status" value="1"/>
</dbReference>
<evidence type="ECO:0000313" key="10">
    <source>
        <dbReference type="Proteomes" id="UP000830835"/>
    </source>
</evidence>
<comment type="function">
    <text evidence="4">Catalyzes the reduction of 1-pyrroline-5-carboxylate (PCA) to L-proline.</text>
</comment>
<dbReference type="HAMAP" id="MF_01925">
    <property type="entry name" value="P5C_reductase"/>
    <property type="match status" value="1"/>
</dbReference>
<dbReference type="SUPFAM" id="SSF51735">
    <property type="entry name" value="NAD(P)-binding Rossmann-fold domains"/>
    <property type="match status" value="1"/>
</dbReference>
<name>A0ABT0CAW1_THEVL</name>
<dbReference type="GO" id="GO:0004735">
    <property type="term" value="F:pyrroline-5-carboxylate reductase activity"/>
    <property type="evidence" value="ECO:0007669"/>
    <property type="project" value="UniProtKB-EC"/>
</dbReference>
<keyword evidence="4" id="KW-0963">Cytoplasm</keyword>